<keyword evidence="5" id="KW-0418">Kinase</keyword>
<evidence type="ECO:0000256" key="1">
    <source>
        <dbReference type="ARBA" id="ARBA00012513"/>
    </source>
</evidence>
<dbReference type="PIRSF" id="PIRSF039117">
    <property type="entry name" value="KaiC"/>
    <property type="match status" value="1"/>
</dbReference>
<name>A0ABD5W6R7_9EURY</name>
<dbReference type="EMBL" id="JBHSZI010000001">
    <property type="protein sequence ID" value="MFC7059409.1"/>
    <property type="molecule type" value="Genomic_DNA"/>
</dbReference>
<dbReference type="RefSeq" id="WP_267162185.1">
    <property type="nucleotide sequence ID" value="NZ_CP112972.1"/>
</dbReference>
<dbReference type="Proteomes" id="UP001596445">
    <property type="component" value="Unassembled WGS sequence"/>
</dbReference>
<evidence type="ECO:0000313" key="9">
    <source>
        <dbReference type="Proteomes" id="UP001596445"/>
    </source>
</evidence>
<dbReference type="EC" id="2.7.11.1" evidence="1"/>
<dbReference type="PROSITE" id="PS51146">
    <property type="entry name" value="KAIC"/>
    <property type="match status" value="2"/>
</dbReference>
<evidence type="ECO:0000256" key="2">
    <source>
        <dbReference type="ARBA" id="ARBA00022553"/>
    </source>
</evidence>
<dbReference type="InterPro" id="IPR010624">
    <property type="entry name" value="KaiC_dom"/>
</dbReference>
<protein>
    <recommendedName>
        <fullName evidence="1">non-specific serine/threonine protein kinase</fullName>
        <ecNumber evidence="1">2.7.11.1</ecNumber>
    </recommendedName>
</protein>
<keyword evidence="6" id="KW-0378">Hydrolase</keyword>
<evidence type="ECO:0000256" key="6">
    <source>
        <dbReference type="ARBA" id="ARBA00022801"/>
    </source>
</evidence>
<evidence type="ECO:0000256" key="5">
    <source>
        <dbReference type="ARBA" id="ARBA00022777"/>
    </source>
</evidence>
<dbReference type="PRINTS" id="PR01874">
    <property type="entry name" value="DNAREPAIRADA"/>
</dbReference>
<evidence type="ECO:0000313" key="8">
    <source>
        <dbReference type="EMBL" id="MFC7059409.1"/>
    </source>
</evidence>
<reference evidence="8 9" key="1">
    <citation type="journal article" date="2019" name="Int. J. Syst. Evol. Microbiol.">
        <title>The Global Catalogue of Microorganisms (GCM) 10K type strain sequencing project: providing services to taxonomists for standard genome sequencing and annotation.</title>
        <authorList>
            <consortium name="The Broad Institute Genomics Platform"/>
            <consortium name="The Broad Institute Genome Sequencing Center for Infectious Disease"/>
            <person name="Wu L."/>
            <person name="Ma J."/>
        </authorList>
    </citation>
    <scope>NUCLEOTIDE SEQUENCE [LARGE SCALE GENOMIC DNA]</scope>
    <source>
        <strain evidence="8 9">JCM 30072</strain>
    </source>
</reference>
<dbReference type="Pfam" id="PF06745">
    <property type="entry name" value="ATPase"/>
    <property type="match status" value="2"/>
</dbReference>
<keyword evidence="9" id="KW-1185">Reference proteome</keyword>
<dbReference type="SUPFAM" id="SSF52540">
    <property type="entry name" value="P-loop containing nucleoside triphosphate hydrolases"/>
    <property type="match status" value="2"/>
</dbReference>
<feature type="domain" description="KaiC" evidence="7">
    <location>
        <begin position="4"/>
        <end position="238"/>
    </location>
</feature>
<dbReference type="InterPro" id="IPR051347">
    <property type="entry name" value="Circadian_clock_KaiC-rel"/>
</dbReference>
<evidence type="ECO:0000256" key="3">
    <source>
        <dbReference type="ARBA" id="ARBA00022679"/>
    </source>
</evidence>
<dbReference type="InterPro" id="IPR030665">
    <property type="entry name" value="KaiC"/>
</dbReference>
<accession>A0ABD5W6R7</accession>
<dbReference type="InterPro" id="IPR027417">
    <property type="entry name" value="P-loop_NTPase"/>
</dbReference>
<dbReference type="GeneID" id="76631570"/>
<organism evidence="8 9">
    <name type="scientific">Halovenus salina</name>
    <dbReference type="NCBI Taxonomy" id="1510225"/>
    <lineage>
        <taxon>Archaea</taxon>
        <taxon>Methanobacteriati</taxon>
        <taxon>Methanobacteriota</taxon>
        <taxon>Stenosarchaea group</taxon>
        <taxon>Halobacteria</taxon>
        <taxon>Halobacteriales</taxon>
        <taxon>Haloarculaceae</taxon>
        <taxon>Halovenus</taxon>
    </lineage>
</organism>
<sequence length="483" mass="52807">MTVNKISTGVSGLDEVLSGGLIEERNVLVRGSPGAGKTIFGLYFLAAGVEAGETSLYVNLGEPQSYIEETAAAFGLGADAIRFHNFSPTQEQFAEEESYTLFESAEVEQPDFIAELRKTVDEVDPDRVLLDPITEFRYLTSDERGFRTGILGLLDYLKDAGATVMLTSQAGGTITDDDLQFLVDSVITLDVTAETRAVTVSKFRGSSFRRGKHFYEISTDGLTVWPTLQPGEQAREVEEGTLASGVSGLDELLYGGIEQGTVTILSGPTGVGKTTTGMQFLTQAALDGTQSVLFQFEESQRTLRKRAAAIGIPLQQALDNNTLSVIDIEPDEHTIGEFEHMVREAVEDGTEVVMIDGSQGFQQNLRGLDSPTKALLRVGRYLRAAGVTTFLMNEVHNITGDFQATEQRTSNLADNIIFLRHVEYRGEMRKVIGSLKMRTSDFERSLRELEITESGIEVGGPLPQLRGILTGTPEWHQSPDDQT</sequence>
<evidence type="ECO:0000256" key="4">
    <source>
        <dbReference type="ARBA" id="ARBA00022737"/>
    </source>
</evidence>
<dbReference type="PANTHER" id="PTHR42926">
    <property type="match status" value="1"/>
</dbReference>
<gene>
    <name evidence="8" type="ORF">ACFQQG_16070</name>
</gene>
<comment type="caution">
    <text evidence="8">The sequence shown here is derived from an EMBL/GenBank/DDBJ whole genome shotgun (WGS) entry which is preliminary data.</text>
</comment>
<keyword evidence="2" id="KW-0597">Phosphoprotein</keyword>
<feature type="domain" description="KaiC" evidence="7">
    <location>
        <begin position="240"/>
        <end position="472"/>
    </location>
</feature>
<dbReference type="GO" id="GO:0016787">
    <property type="term" value="F:hydrolase activity"/>
    <property type="evidence" value="ECO:0007669"/>
    <property type="project" value="UniProtKB-KW"/>
</dbReference>
<dbReference type="Gene3D" id="3.40.50.300">
    <property type="entry name" value="P-loop containing nucleotide triphosphate hydrolases"/>
    <property type="match status" value="2"/>
</dbReference>
<dbReference type="GO" id="GO:0004674">
    <property type="term" value="F:protein serine/threonine kinase activity"/>
    <property type="evidence" value="ECO:0007669"/>
    <property type="project" value="UniProtKB-EC"/>
</dbReference>
<keyword evidence="3" id="KW-0808">Transferase</keyword>
<proteinExistence type="predicted"/>
<evidence type="ECO:0000259" key="7">
    <source>
        <dbReference type="PROSITE" id="PS51146"/>
    </source>
</evidence>
<dbReference type="AlphaFoldDB" id="A0ABD5W6R7"/>
<dbReference type="InterPro" id="IPR014774">
    <property type="entry name" value="KaiC-like_dom"/>
</dbReference>
<keyword evidence="4" id="KW-0677">Repeat</keyword>
<dbReference type="PANTHER" id="PTHR42926:SF1">
    <property type="entry name" value="CIRCADIAN CLOCK OSCILLATOR PROTEIN KAIC 1"/>
    <property type="match status" value="1"/>
</dbReference>